<reference evidence="2" key="1">
    <citation type="journal article" date="2021" name="BMC Genomics">
        <title>Chromosome-level genome assembly and manually-curated proteome of model necrotroph Parastagonospora nodorum Sn15 reveals a genome-wide trove of candidate effector homologs, and redundancy of virulence-related functions within an accessory chromosome.</title>
        <authorList>
            <person name="Bertazzoni S."/>
            <person name="Jones D.A.B."/>
            <person name="Phan H.T."/>
            <person name="Tan K.-C."/>
            <person name="Hane J.K."/>
        </authorList>
    </citation>
    <scope>NUCLEOTIDE SEQUENCE [LARGE SCALE GENOMIC DNA]</scope>
    <source>
        <strain evidence="2">SN15 / ATCC MYA-4574 / FGSC 10173)</strain>
    </source>
</reference>
<evidence type="ECO:0000313" key="1">
    <source>
        <dbReference type="EMBL" id="QRC98880.1"/>
    </source>
</evidence>
<name>A0A7U2I0L2_PHANO</name>
<dbReference type="Proteomes" id="UP000663193">
    <property type="component" value="Chromosome 9"/>
</dbReference>
<dbReference type="EMBL" id="CP069031">
    <property type="protein sequence ID" value="QRC98880.1"/>
    <property type="molecule type" value="Genomic_DNA"/>
</dbReference>
<keyword evidence="2" id="KW-1185">Reference proteome</keyword>
<sequence length="125" mass="13410">MHISGVMQGSTSPAFTSLRVDMAANSGNVMVPWQVLWLLGGIVQVMHRSHLSSAATTFSFTGAQGTPMLPARPAYVPWVSLVDPLFLLTCLFICLSSSAVATHVSRLQITPTIVSRVENTARPTL</sequence>
<evidence type="ECO:0000313" key="2">
    <source>
        <dbReference type="Proteomes" id="UP000663193"/>
    </source>
</evidence>
<proteinExistence type="predicted"/>
<organism evidence="1 2">
    <name type="scientific">Phaeosphaeria nodorum (strain SN15 / ATCC MYA-4574 / FGSC 10173)</name>
    <name type="common">Glume blotch fungus</name>
    <name type="synonym">Parastagonospora nodorum</name>
    <dbReference type="NCBI Taxonomy" id="321614"/>
    <lineage>
        <taxon>Eukaryota</taxon>
        <taxon>Fungi</taxon>
        <taxon>Dikarya</taxon>
        <taxon>Ascomycota</taxon>
        <taxon>Pezizomycotina</taxon>
        <taxon>Dothideomycetes</taxon>
        <taxon>Pleosporomycetidae</taxon>
        <taxon>Pleosporales</taxon>
        <taxon>Pleosporineae</taxon>
        <taxon>Phaeosphaeriaceae</taxon>
        <taxon>Parastagonospora</taxon>
    </lineage>
</organism>
<dbReference type="AlphaFoldDB" id="A0A7U2I0L2"/>
<gene>
    <name evidence="1" type="ORF">JI435_062420</name>
</gene>
<dbReference type="VEuPathDB" id="FungiDB:JI435_062420"/>
<protein>
    <submittedName>
        <fullName evidence="1">Uncharacterized protein</fullName>
    </submittedName>
</protein>
<accession>A0A7U2I0L2</accession>